<feature type="signal peptide" evidence="1">
    <location>
        <begin position="1"/>
        <end position="17"/>
    </location>
</feature>
<keyword evidence="1" id="KW-0732">Signal</keyword>
<dbReference type="PROSITE" id="PS51257">
    <property type="entry name" value="PROKAR_LIPOPROTEIN"/>
    <property type="match status" value="1"/>
</dbReference>
<evidence type="ECO:0000313" key="2">
    <source>
        <dbReference type="EMBL" id="AFY96771.1"/>
    </source>
</evidence>
<sequence length="172" mass="18961">MTKYLYLPILIILFSLAGCNTKSEPPTVGQKVSFDRICDRSNDDKRIAVEGFLTLPEKVSSKDKMSVLLEIRAVKDVNKPGRVGIWTTYGTAANRVAPIDTALRAPNSTEKAKLQDWSKSKFSYTHADLKVTTNDGKSIGYLDRVRVSGKVGFPSKVSVSPCVLNNPLIEKI</sequence>
<reference evidence="2 3" key="1">
    <citation type="submission" date="2012-05" db="EMBL/GenBank/DDBJ databases">
        <title>Finished chromosome of genome of Chamaesiphon sp. PCC 6605.</title>
        <authorList>
            <consortium name="US DOE Joint Genome Institute"/>
            <person name="Gugger M."/>
            <person name="Coursin T."/>
            <person name="Rippka R."/>
            <person name="Tandeau De Marsac N."/>
            <person name="Huntemann M."/>
            <person name="Wei C.-L."/>
            <person name="Han J."/>
            <person name="Detter J.C."/>
            <person name="Han C."/>
            <person name="Tapia R."/>
            <person name="Chen A."/>
            <person name="Kyrpides N."/>
            <person name="Mavromatis K."/>
            <person name="Markowitz V."/>
            <person name="Szeto E."/>
            <person name="Ivanova N."/>
            <person name="Pagani I."/>
            <person name="Pati A."/>
            <person name="Goodwin L."/>
            <person name="Nordberg H.P."/>
            <person name="Cantor M.N."/>
            <person name="Hua S.X."/>
            <person name="Woyke T."/>
            <person name="Kerfeld C.A."/>
        </authorList>
    </citation>
    <scope>NUCLEOTIDE SEQUENCE [LARGE SCALE GENOMIC DNA]</scope>
    <source>
        <strain evidence="3">ATCC 27169 / PCC 6605</strain>
    </source>
</reference>
<dbReference type="HOGENOM" id="CLU_1552537_0_0_3"/>
<evidence type="ECO:0000313" key="3">
    <source>
        <dbReference type="Proteomes" id="UP000010366"/>
    </source>
</evidence>
<feature type="chain" id="PRO_5003937278" description="Lipoprotein" evidence="1">
    <location>
        <begin position="18"/>
        <end position="172"/>
    </location>
</feature>
<organism evidence="2 3">
    <name type="scientific">Chamaesiphon minutus (strain ATCC 27169 / PCC 6605)</name>
    <dbReference type="NCBI Taxonomy" id="1173020"/>
    <lineage>
        <taxon>Bacteria</taxon>
        <taxon>Bacillati</taxon>
        <taxon>Cyanobacteriota</taxon>
        <taxon>Cyanophyceae</taxon>
        <taxon>Gomontiellales</taxon>
        <taxon>Chamaesiphonaceae</taxon>
        <taxon>Chamaesiphon</taxon>
    </lineage>
</organism>
<gene>
    <name evidence="2" type="ORF">Cha6605_5925</name>
</gene>
<dbReference type="OrthoDB" id="582627at2"/>
<name>K9UQQ8_CHAP6</name>
<dbReference type="STRING" id="1173020.Cha6605_5925"/>
<evidence type="ECO:0008006" key="4">
    <source>
        <dbReference type="Google" id="ProtNLM"/>
    </source>
</evidence>
<protein>
    <recommendedName>
        <fullName evidence="4">Lipoprotein</fullName>
    </recommendedName>
</protein>
<accession>K9UQQ8</accession>
<evidence type="ECO:0000256" key="1">
    <source>
        <dbReference type="SAM" id="SignalP"/>
    </source>
</evidence>
<dbReference type="AlphaFoldDB" id="K9UQQ8"/>
<dbReference type="RefSeq" id="WP_015162846.1">
    <property type="nucleotide sequence ID" value="NC_019697.1"/>
</dbReference>
<dbReference type="EMBL" id="CP003600">
    <property type="protein sequence ID" value="AFY96771.1"/>
    <property type="molecule type" value="Genomic_DNA"/>
</dbReference>
<dbReference type="Proteomes" id="UP000010366">
    <property type="component" value="Chromosome"/>
</dbReference>
<dbReference type="KEGG" id="cmp:Cha6605_5925"/>
<proteinExistence type="predicted"/>
<dbReference type="eggNOG" id="ENOG5033M4D">
    <property type="taxonomic scope" value="Bacteria"/>
</dbReference>
<keyword evidence="3" id="KW-1185">Reference proteome</keyword>